<dbReference type="Pfam" id="PF04059">
    <property type="entry name" value="RRM_2"/>
    <property type="match status" value="1"/>
</dbReference>
<dbReference type="Proteomes" id="UP000006038">
    <property type="component" value="Chromosome 5"/>
</dbReference>
<evidence type="ECO:0000256" key="1">
    <source>
        <dbReference type="ARBA" id="ARBA00022737"/>
    </source>
</evidence>
<feature type="domain" description="RRM" evidence="5">
    <location>
        <begin position="352"/>
        <end position="425"/>
    </location>
</feature>
<evidence type="ECO:0000259" key="5">
    <source>
        <dbReference type="PROSITE" id="PS50102"/>
    </source>
</evidence>
<proteinExistence type="predicted"/>
<dbReference type="AlphaFoldDB" id="J3M347"/>
<keyword evidence="2 3" id="KW-0694">RNA-binding</keyword>
<dbReference type="InterPro" id="IPR034454">
    <property type="entry name" value="MEI2-like_RRM3"/>
</dbReference>
<feature type="compositionally biased region" description="Polar residues" evidence="4">
    <location>
        <begin position="926"/>
        <end position="942"/>
    </location>
</feature>
<dbReference type="OMA" id="DKWCRPM"/>
<feature type="region of interest" description="Disordered" evidence="4">
    <location>
        <begin position="546"/>
        <end position="568"/>
    </location>
</feature>
<dbReference type="eggNOG" id="KOG4660">
    <property type="taxonomic scope" value="Eukaryota"/>
</dbReference>
<dbReference type="Gene3D" id="3.30.70.330">
    <property type="match status" value="2"/>
</dbReference>
<gene>
    <name evidence="6" type="primary">LOC102706843</name>
</gene>
<dbReference type="InterPro" id="IPR034453">
    <property type="entry name" value="MEI2-like_RRM1"/>
</dbReference>
<dbReference type="GO" id="GO:0003723">
    <property type="term" value="F:RNA binding"/>
    <property type="evidence" value="ECO:0007669"/>
    <property type="project" value="UniProtKB-UniRule"/>
</dbReference>
<reference evidence="6" key="1">
    <citation type="journal article" date="2013" name="Nat. Commun.">
        <title>Whole-genome sequencing of Oryza brachyantha reveals mechanisms underlying Oryza genome evolution.</title>
        <authorList>
            <person name="Chen J."/>
            <person name="Huang Q."/>
            <person name="Gao D."/>
            <person name="Wang J."/>
            <person name="Lang Y."/>
            <person name="Liu T."/>
            <person name="Li B."/>
            <person name="Bai Z."/>
            <person name="Luis Goicoechea J."/>
            <person name="Liang C."/>
            <person name="Chen C."/>
            <person name="Zhang W."/>
            <person name="Sun S."/>
            <person name="Liao Y."/>
            <person name="Zhang X."/>
            <person name="Yang L."/>
            <person name="Song C."/>
            <person name="Wang M."/>
            <person name="Shi J."/>
            <person name="Liu G."/>
            <person name="Liu J."/>
            <person name="Zhou H."/>
            <person name="Zhou W."/>
            <person name="Yu Q."/>
            <person name="An N."/>
            <person name="Chen Y."/>
            <person name="Cai Q."/>
            <person name="Wang B."/>
            <person name="Liu B."/>
            <person name="Min J."/>
            <person name="Huang Y."/>
            <person name="Wu H."/>
            <person name="Li Z."/>
            <person name="Zhang Y."/>
            <person name="Yin Y."/>
            <person name="Song W."/>
            <person name="Jiang J."/>
            <person name="Jackson S.A."/>
            <person name="Wing R.A."/>
            <person name="Wang J."/>
            <person name="Chen M."/>
        </authorList>
    </citation>
    <scope>NUCLEOTIDE SEQUENCE [LARGE SCALE GENOMIC DNA]</scope>
    <source>
        <strain evidence="6">cv. IRGC 101232</strain>
    </source>
</reference>
<dbReference type="SUPFAM" id="SSF54928">
    <property type="entry name" value="RNA-binding domain, RBD"/>
    <property type="match status" value="2"/>
</dbReference>
<organism evidence="6">
    <name type="scientific">Oryza brachyantha</name>
    <name type="common">malo sina</name>
    <dbReference type="NCBI Taxonomy" id="4533"/>
    <lineage>
        <taxon>Eukaryota</taxon>
        <taxon>Viridiplantae</taxon>
        <taxon>Streptophyta</taxon>
        <taxon>Embryophyta</taxon>
        <taxon>Tracheophyta</taxon>
        <taxon>Spermatophyta</taxon>
        <taxon>Magnoliopsida</taxon>
        <taxon>Liliopsida</taxon>
        <taxon>Poales</taxon>
        <taxon>Poaceae</taxon>
        <taxon>BOP clade</taxon>
        <taxon>Oryzoideae</taxon>
        <taxon>Oryzeae</taxon>
        <taxon>Oryzinae</taxon>
        <taxon>Oryza</taxon>
    </lineage>
</organism>
<dbReference type="Pfam" id="PF00076">
    <property type="entry name" value="RRM_1"/>
    <property type="match status" value="2"/>
</dbReference>
<keyword evidence="7" id="KW-1185">Reference proteome</keyword>
<dbReference type="EnsemblPlants" id="OB05G10210.1">
    <property type="protein sequence ID" value="OB05G10210.1"/>
    <property type="gene ID" value="OB05G10210"/>
</dbReference>
<feature type="domain" description="RRM" evidence="5">
    <location>
        <begin position="267"/>
        <end position="340"/>
    </location>
</feature>
<dbReference type="CDD" id="cd12531">
    <property type="entry name" value="RRM3_MEI2_like"/>
    <property type="match status" value="1"/>
</dbReference>
<dbReference type="CDD" id="cd12276">
    <property type="entry name" value="RRM2_MEI2_EAR1_like"/>
    <property type="match status" value="1"/>
</dbReference>
<dbReference type="CDD" id="cd12524">
    <property type="entry name" value="RRM1_MEI2_like"/>
    <property type="match status" value="1"/>
</dbReference>
<feature type="compositionally biased region" description="Polar residues" evidence="4">
    <location>
        <begin position="546"/>
        <end position="563"/>
    </location>
</feature>
<dbReference type="Gramene" id="OB05G10210.1">
    <property type="protein sequence ID" value="OB05G10210.1"/>
    <property type="gene ID" value="OB05G10210"/>
</dbReference>
<dbReference type="InterPro" id="IPR007201">
    <property type="entry name" value="Mei2-like_Rrm_C"/>
</dbReference>
<evidence type="ECO:0000313" key="7">
    <source>
        <dbReference type="Proteomes" id="UP000006038"/>
    </source>
</evidence>
<feature type="region of interest" description="Disordered" evidence="4">
    <location>
        <begin position="438"/>
        <end position="461"/>
    </location>
</feature>
<dbReference type="PROSITE" id="PS50102">
    <property type="entry name" value="RRM"/>
    <property type="match status" value="2"/>
</dbReference>
<evidence type="ECO:0000256" key="2">
    <source>
        <dbReference type="ARBA" id="ARBA00022884"/>
    </source>
</evidence>
<dbReference type="RefSeq" id="XP_006653934.1">
    <property type="nucleotide sequence ID" value="XM_006653871.3"/>
</dbReference>
<dbReference type="GeneID" id="102706843"/>
<evidence type="ECO:0000256" key="4">
    <source>
        <dbReference type="SAM" id="MobiDB-lite"/>
    </source>
</evidence>
<dbReference type="PANTHER" id="PTHR23189">
    <property type="entry name" value="RNA RECOGNITION MOTIF-CONTAINING"/>
    <property type="match status" value="1"/>
</dbReference>
<protein>
    <recommendedName>
        <fullName evidence="5">RRM domain-containing protein</fullName>
    </recommendedName>
</protein>
<dbReference type="HOGENOM" id="CLU_012447_1_0_1"/>
<dbReference type="KEGG" id="obr:102706843"/>
<accession>J3M347</accession>
<name>J3M347_ORYBR</name>
<dbReference type="OrthoDB" id="417481at2759"/>
<keyword evidence="1" id="KW-0677">Repeat</keyword>
<dbReference type="InterPro" id="IPR012677">
    <property type="entry name" value="Nucleotide-bd_a/b_plait_sf"/>
</dbReference>
<reference evidence="6" key="2">
    <citation type="submission" date="2013-04" db="UniProtKB">
        <authorList>
            <consortium name="EnsemblPlants"/>
        </authorList>
    </citation>
    <scope>IDENTIFICATION</scope>
</reference>
<evidence type="ECO:0000256" key="3">
    <source>
        <dbReference type="PROSITE-ProRule" id="PRU00176"/>
    </source>
</evidence>
<dbReference type="FunFam" id="3.30.70.330:FF:000453">
    <property type="entry name" value="Protein MEI2-like 1"/>
    <property type="match status" value="1"/>
</dbReference>
<evidence type="ECO:0000313" key="6">
    <source>
        <dbReference type="EnsemblPlants" id="OB05G10210.1"/>
    </source>
</evidence>
<dbReference type="InterPro" id="IPR000504">
    <property type="entry name" value="RRM_dom"/>
</dbReference>
<dbReference type="SMART" id="SM00360">
    <property type="entry name" value="RRM"/>
    <property type="match status" value="3"/>
</dbReference>
<feature type="compositionally biased region" description="Basic and acidic residues" evidence="4">
    <location>
        <begin position="438"/>
        <end position="447"/>
    </location>
</feature>
<feature type="region of interest" description="Disordered" evidence="4">
    <location>
        <begin position="893"/>
        <end position="953"/>
    </location>
</feature>
<dbReference type="InterPro" id="IPR035979">
    <property type="entry name" value="RBD_domain_sf"/>
</dbReference>
<sequence length="953" mass="104216">MVIASGAIDRRHLSPFAPASDSSSSFFSQDLVPTERQVGFWNSESMVDQKGSKSVFASPLEKIHPNGANHAGGLETPGGQAFKGLDILSLSNLMGQENASGSPSISWDEILTNPISKLGLSTRKSAFVEPATADQHLPGYGKGLSSSSLSEVFNAREIASGVLCQSAGPHTSICNGDEPLESMEEIEAQTIGDLLPDDDDDLISGIADGFEFTGLSTNQDDADEDIFCTGGGMELENNDSIKGDKVQDGSFKSQFSAGHFINKQSSRTLVVRNITANIEDSDLTVLFEQYGDICMLNTTFKYHGFVTVSYYDIRAAQSAMKALHAKPLGMMKLNVQFSTPKENVPNKDIDKGVLVVSNIDSSISNDDLHQIFSVYGDVKEISSSAISCTKKFVEFYDVRAAEEALHDLNKGDIPGPKFKVELNQHGEARSCLRQQHDRDWKQHDLPHQPKNSSPGTIGKLGSKFQENSALHNLFSPVNPQLESPTQCISTTCPQMLSSPIGIKSTLKHNNQAPIGDFSGSLGQGNFGHGIQTLHSRSLPEHHNSICNSSKSITVSGRNANSRQDGMDSNIHKVGSAGFCGRSFGRNNEAFGFTEIRSCPHHGHHYNWSHTNVFPQSPSAPILWSNLQHPMRMNSYAGVPPHMLNTGTHPMDQHHLGSAPENGGSFGNMHSFHPGSLGSIGLHGSPQLYPSEFSVFASNGGHFREAMFSPVGTGFPSLQHMCHAINDQNPLIHVSTSYDATNDRMRSRRHDGNAAQSENKRQFELDIDRIGKGEDSRTTLMIKNIPNKYNCKLLLAVIDENHRGTYDFIYLPIDFKNKCNVGYAFINMTDPQHIIPFYKTFNGKKWEKFNSEKVASLAYARIQGRSALIAHFQNSSLMNEDKWCRPMLFHKDGPNAGDQEPFPVGNNVRSRAGRNRSVISLDAKDGNPSTSPNQETNSHSVGNAESDLGANLNH</sequence>
<dbReference type="RefSeq" id="XP_040379956.1">
    <property type="nucleotide sequence ID" value="XM_040524022.1"/>
</dbReference>